<comment type="similarity">
    <text evidence="1">Belongs to the glycosyl hydrolase 16 family.</text>
</comment>
<evidence type="ECO:0000313" key="6">
    <source>
        <dbReference type="Proteomes" id="UP000235122"/>
    </source>
</evidence>
<dbReference type="Pfam" id="PF00722">
    <property type="entry name" value="Glyco_hydro_16"/>
    <property type="match status" value="1"/>
</dbReference>
<dbReference type="AlphaFoldDB" id="A0A2I1INW9"/>
<proteinExistence type="inferred from homology"/>
<evidence type="ECO:0000256" key="1">
    <source>
        <dbReference type="ARBA" id="ARBA00006865"/>
    </source>
</evidence>
<dbReference type="SUPFAM" id="SSF49899">
    <property type="entry name" value="Concanavalin A-like lectins/glucanases"/>
    <property type="match status" value="1"/>
</dbReference>
<evidence type="ECO:0008006" key="7">
    <source>
        <dbReference type="Google" id="ProtNLM"/>
    </source>
</evidence>
<dbReference type="GO" id="GO:0004553">
    <property type="term" value="F:hydrolase activity, hydrolyzing O-glycosyl compounds"/>
    <property type="evidence" value="ECO:0007669"/>
    <property type="project" value="InterPro"/>
</dbReference>
<dbReference type="EMBL" id="PKKO01000002">
    <property type="protein sequence ID" value="PKY72817.1"/>
    <property type="molecule type" value="Genomic_DNA"/>
</dbReference>
<dbReference type="PANTHER" id="PTHR10963">
    <property type="entry name" value="GLYCOSYL HYDROLASE-RELATED"/>
    <property type="match status" value="1"/>
</dbReference>
<feature type="chain" id="PRO_5039628448" description="GH16 domain-containing protein" evidence="2">
    <location>
        <begin position="23"/>
        <end position="613"/>
    </location>
</feature>
<organism evidence="5 6">
    <name type="scientific">Winkia neuii</name>
    <dbReference type="NCBI Taxonomy" id="33007"/>
    <lineage>
        <taxon>Bacteria</taxon>
        <taxon>Bacillati</taxon>
        <taxon>Actinomycetota</taxon>
        <taxon>Actinomycetes</taxon>
        <taxon>Actinomycetales</taxon>
        <taxon>Actinomycetaceae</taxon>
        <taxon>Winkia</taxon>
    </lineage>
</organism>
<dbReference type="Gene3D" id="2.60.40.4270">
    <property type="entry name" value="Listeria-Bacteroides repeat domain"/>
    <property type="match status" value="1"/>
</dbReference>
<sequence>MQKGILLAAPLALALTAIFVPAQGAQAEESDIQPEACVASPNGHAKSEPVPRTVTAEGRTYDLVWNDEFCGGGVDWNKKWNKHGEPENGPFSYPSVEGPKTDPNSNLFVEDGALNIRAHPASGLNSRKIPIVAASGSISTRDHAAWKYGRFEVRLRTPGEHGTWPAFWLMPKQNPYGWPKDGELDWFENLGDAWARKINFTSIHASTVPWNTRRSENDHATDADSKSIGPVDLPGSYHTWTMDWSPSGFVFYVDGKEYSRRSAWQNQWIRPDGSHYQGAMPEPFDKKFYVIANLAMGGWAARPDKRTDWSKTFQIDHFRVYQTKEQQQGQNLAYVKYQTGGYGEQPAALKDQPVGTRITNLPNLSDPRAHFEGWYLDANFTKPVNEGFTLEDDTVLFAKWNPRHPKVATAPAPSSNPFKDVTTGSPFAAEIAWMKDSKTSTGWPDHTFRPYNKINRDAMAAFMYRMAGSPAYNAPAKATFKDVPKANIFYKEISWMKDSGITTGWADGTFRPFQPVERGAMAAFLYRFCDKYPTKCSPDVATKIYQPVYKDLFKDVRYKHNNDLRVAPFHHEIGWLKDAGITTGWPDGNFRPVDSIDRNAMAAFIYRAKNNKR</sequence>
<dbReference type="PANTHER" id="PTHR10963:SF55">
    <property type="entry name" value="GLYCOSIDE HYDROLASE FAMILY 16 PROTEIN"/>
    <property type="match status" value="1"/>
</dbReference>
<dbReference type="Pfam" id="PF00395">
    <property type="entry name" value="SLH"/>
    <property type="match status" value="3"/>
</dbReference>
<dbReference type="InterPro" id="IPR042229">
    <property type="entry name" value="Listeria/Bacterioides_rpt_sf"/>
</dbReference>
<feature type="domain" description="SLH" evidence="3">
    <location>
        <begin position="556"/>
        <end position="613"/>
    </location>
</feature>
<gene>
    <name evidence="5" type="ORF">CYJ19_04045</name>
</gene>
<dbReference type="CDD" id="cd08023">
    <property type="entry name" value="GH16_laminarinase_like"/>
    <property type="match status" value="1"/>
</dbReference>
<feature type="domain" description="SLH" evidence="3">
    <location>
        <begin position="414"/>
        <end position="475"/>
    </location>
</feature>
<feature type="domain" description="GH16" evidence="4">
    <location>
        <begin position="43"/>
        <end position="326"/>
    </location>
</feature>
<dbReference type="Proteomes" id="UP000235122">
    <property type="component" value="Unassembled WGS sequence"/>
</dbReference>
<comment type="caution">
    <text evidence="5">The sequence shown here is derived from an EMBL/GenBank/DDBJ whole genome shotgun (WGS) entry which is preliminary data.</text>
</comment>
<dbReference type="PROSITE" id="PS51762">
    <property type="entry name" value="GH16_2"/>
    <property type="match status" value="1"/>
</dbReference>
<keyword evidence="6" id="KW-1185">Reference proteome</keyword>
<dbReference type="InterPro" id="IPR000757">
    <property type="entry name" value="Beta-glucanase-like"/>
</dbReference>
<evidence type="ECO:0000259" key="3">
    <source>
        <dbReference type="PROSITE" id="PS51272"/>
    </source>
</evidence>
<reference evidence="5 6" key="1">
    <citation type="submission" date="2017-12" db="EMBL/GenBank/DDBJ databases">
        <title>Phylogenetic diversity of female urinary microbiome.</title>
        <authorList>
            <person name="Thomas-White K."/>
            <person name="Wolfe A.J."/>
        </authorList>
    </citation>
    <scope>NUCLEOTIDE SEQUENCE [LARGE SCALE GENOMIC DNA]</scope>
    <source>
        <strain evidence="5 6">UMB0402</strain>
    </source>
</reference>
<evidence type="ECO:0000256" key="2">
    <source>
        <dbReference type="SAM" id="SignalP"/>
    </source>
</evidence>
<name>A0A2I1INW9_9ACTO</name>
<evidence type="ECO:0000313" key="5">
    <source>
        <dbReference type="EMBL" id="PKY72817.1"/>
    </source>
</evidence>
<feature type="signal peptide" evidence="2">
    <location>
        <begin position="1"/>
        <end position="22"/>
    </location>
</feature>
<keyword evidence="2" id="KW-0732">Signal</keyword>
<dbReference type="GO" id="GO:0005975">
    <property type="term" value="P:carbohydrate metabolic process"/>
    <property type="evidence" value="ECO:0007669"/>
    <property type="project" value="InterPro"/>
</dbReference>
<dbReference type="PROSITE" id="PS51272">
    <property type="entry name" value="SLH"/>
    <property type="match status" value="3"/>
</dbReference>
<dbReference type="InterPro" id="IPR013320">
    <property type="entry name" value="ConA-like_dom_sf"/>
</dbReference>
<evidence type="ECO:0000259" key="4">
    <source>
        <dbReference type="PROSITE" id="PS51762"/>
    </source>
</evidence>
<dbReference type="STRING" id="33007.HMPREF3198_01416"/>
<accession>A0A2I1INW9</accession>
<dbReference type="Gene3D" id="2.60.120.200">
    <property type="match status" value="1"/>
</dbReference>
<dbReference type="GeneID" id="35867611"/>
<dbReference type="RefSeq" id="WP_024330958.1">
    <property type="nucleotide sequence ID" value="NZ_JASOXK010000002.1"/>
</dbReference>
<dbReference type="InterPro" id="IPR001119">
    <property type="entry name" value="SLH_dom"/>
</dbReference>
<dbReference type="InterPro" id="IPR050546">
    <property type="entry name" value="Glycosyl_Hydrlase_16"/>
</dbReference>
<feature type="domain" description="SLH" evidence="3">
    <location>
        <begin position="476"/>
        <end position="539"/>
    </location>
</feature>
<protein>
    <recommendedName>
        <fullName evidence="7">GH16 domain-containing protein</fullName>
    </recommendedName>
</protein>